<feature type="transmembrane region" description="Helical" evidence="7">
    <location>
        <begin position="306"/>
        <end position="324"/>
    </location>
</feature>
<feature type="transmembrane region" description="Helical" evidence="7">
    <location>
        <begin position="208"/>
        <end position="229"/>
    </location>
</feature>
<keyword evidence="3 7" id="KW-0997">Cell inner membrane</keyword>
<dbReference type="EMBL" id="CP022987">
    <property type="protein sequence ID" value="QAA95654.1"/>
    <property type="molecule type" value="Genomic_DNA"/>
</dbReference>
<organism evidence="9 10">
    <name type="scientific">Pollutimonas thiosulfatoxidans</name>
    <dbReference type="NCBI Taxonomy" id="2028345"/>
    <lineage>
        <taxon>Bacteria</taxon>
        <taxon>Pseudomonadati</taxon>
        <taxon>Pseudomonadota</taxon>
        <taxon>Betaproteobacteria</taxon>
        <taxon>Burkholderiales</taxon>
        <taxon>Alcaligenaceae</taxon>
        <taxon>Pollutimonas</taxon>
    </lineage>
</organism>
<evidence type="ECO:0000256" key="7">
    <source>
        <dbReference type="RuleBase" id="RU369079"/>
    </source>
</evidence>
<dbReference type="Pfam" id="PF06808">
    <property type="entry name" value="DctM"/>
    <property type="match status" value="1"/>
</dbReference>
<feature type="transmembrane region" description="Helical" evidence="7">
    <location>
        <begin position="235"/>
        <end position="253"/>
    </location>
</feature>
<protein>
    <recommendedName>
        <fullName evidence="7">TRAP transporter large permease protein</fullName>
    </recommendedName>
</protein>
<evidence type="ECO:0000259" key="8">
    <source>
        <dbReference type="Pfam" id="PF06808"/>
    </source>
</evidence>
<name>A0A410GH88_9BURK</name>
<feature type="transmembrane region" description="Helical" evidence="7">
    <location>
        <begin position="48"/>
        <end position="68"/>
    </location>
</feature>
<proteinExistence type="inferred from homology"/>
<feature type="transmembrane region" description="Helical" evidence="7">
    <location>
        <begin position="6"/>
        <end position="27"/>
    </location>
</feature>
<comment type="subcellular location">
    <subcellularLocation>
        <location evidence="1 7">Cell inner membrane</location>
        <topology evidence="1 7">Multi-pass membrane protein</topology>
    </subcellularLocation>
</comment>
<dbReference type="InterPro" id="IPR004681">
    <property type="entry name" value="TRAP_DctM"/>
</dbReference>
<keyword evidence="6 7" id="KW-0472">Membrane</keyword>
<dbReference type="GO" id="GO:0005886">
    <property type="term" value="C:plasma membrane"/>
    <property type="evidence" value="ECO:0007669"/>
    <property type="project" value="UniProtKB-SubCell"/>
</dbReference>
<dbReference type="AlphaFoldDB" id="A0A410GH88"/>
<feature type="transmembrane region" description="Helical" evidence="7">
    <location>
        <begin position="390"/>
        <end position="409"/>
    </location>
</feature>
<evidence type="ECO:0000256" key="4">
    <source>
        <dbReference type="ARBA" id="ARBA00022692"/>
    </source>
</evidence>
<keyword evidence="10" id="KW-1185">Reference proteome</keyword>
<feature type="transmembrane region" description="Helical" evidence="7">
    <location>
        <begin position="265"/>
        <end position="286"/>
    </location>
</feature>
<keyword evidence="2" id="KW-1003">Cell membrane</keyword>
<evidence type="ECO:0000256" key="5">
    <source>
        <dbReference type="ARBA" id="ARBA00022989"/>
    </source>
</evidence>
<dbReference type="GO" id="GO:0022857">
    <property type="term" value="F:transmembrane transporter activity"/>
    <property type="evidence" value="ECO:0007669"/>
    <property type="project" value="UniProtKB-UniRule"/>
</dbReference>
<dbReference type="KEGG" id="pus:CKA81_15240"/>
<keyword evidence="5 7" id="KW-1133">Transmembrane helix</keyword>
<feature type="transmembrane region" description="Helical" evidence="7">
    <location>
        <begin position="352"/>
        <end position="378"/>
    </location>
</feature>
<dbReference type="OrthoDB" id="9777699at2"/>
<evidence type="ECO:0000256" key="2">
    <source>
        <dbReference type="ARBA" id="ARBA00022475"/>
    </source>
</evidence>
<evidence type="ECO:0000256" key="3">
    <source>
        <dbReference type="ARBA" id="ARBA00022519"/>
    </source>
</evidence>
<evidence type="ECO:0000313" key="9">
    <source>
        <dbReference type="EMBL" id="QAA95654.1"/>
    </source>
</evidence>
<feature type="transmembrane region" description="Helical" evidence="7">
    <location>
        <begin position="329"/>
        <end position="346"/>
    </location>
</feature>
<dbReference type="PANTHER" id="PTHR33362">
    <property type="entry name" value="SIALIC ACID TRAP TRANSPORTER PERMEASE PROTEIN SIAT-RELATED"/>
    <property type="match status" value="1"/>
</dbReference>
<comment type="similarity">
    <text evidence="7">Belongs to the TRAP transporter large permease family.</text>
</comment>
<keyword evidence="4 7" id="KW-0812">Transmembrane</keyword>
<reference evidence="9 10" key="1">
    <citation type="submission" date="2017-08" db="EMBL/GenBank/DDBJ databases">
        <authorList>
            <person name="Park S.-J."/>
            <person name="Kim H."/>
        </authorList>
    </citation>
    <scope>NUCLEOTIDE SEQUENCE [LARGE SCALE GENOMIC DNA]</scope>
    <source>
        <strain evidence="10">ye3</strain>
    </source>
</reference>
<dbReference type="Proteomes" id="UP000283474">
    <property type="component" value="Chromosome"/>
</dbReference>
<accession>A0A410GH88</accession>
<comment type="function">
    <text evidence="7">Part of the tripartite ATP-independent periplasmic (TRAP) transport system.</text>
</comment>
<evidence type="ECO:0000256" key="1">
    <source>
        <dbReference type="ARBA" id="ARBA00004429"/>
    </source>
</evidence>
<dbReference type="PIRSF" id="PIRSF006066">
    <property type="entry name" value="HI0050"/>
    <property type="match status" value="1"/>
</dbReference>
<dbReference type="PANTHER" id="PTHR33362:SF3">
    <property type="entry name" value="SIALIC ACID TRAP TRANSPORTER PERMEASE PROTEIN SIAT"/>
    <property type="match status" value="1"/>
</dbReference>
<sequence length="421" mass="44429">MLFGVIGLMLLRVPIAFSLLIPSLFYIHYADGVTLMIVLQRMTAGVDSFPLLAVPMFILMGNLANEAGVADRLYKFALSALGHIRGSLGYVTVASSLVFSWMSGSAISDAAALGKIQVPAMTKRGYGESFAVGLTASSTLIGPIMPPSVSAVVYGVVSGVSIGGLFLAGVVPALLITLVLMALVFLFSRNKPGLRLPRAPRKEIARAGVSASFSLLTPVIVLGGIFGGIFTPTEAASAAALYMIVLGLSYRTLGLKQFKSVFSSTASISGSIMLIIAAASLFGWVLGREQVPQLLASGMLQLTEDPVVFLIILNIFLLFIGTVMEPNSAVLILVPVIMPIAAQYGIEPIRLGSIIIFNLMIGLLTPPVGLVLFVLSSVTNLSVGKISRAVLPFLVPLVAILMIVTYVPWVTLALPNYMGFH</sequence>
<gene>
    <name evidence="9" type="ORF">CKA81_15240</name>
</gene>
<evidence type="ECO:0000256" key="6">
    <source>
        <dbReference type="ARBA" id="ARBA00023136"/>
    </source>
</evidence>
<dbReference type="InterPro" id="IPR010656">
    <property type="entry name" value="DctM"/>
</dbReference>
<feature type="transmembrane region" description="Helical" evidence="7">
    <location>
        <begin position="125"/>
        <end position="145"/>
    </location>
</feature>
<feature type="transmembrane region" description="Helical" evidence="7">
    <location>
        <begin position="165"/>
        <end position="187"/>
    </location>
</feature>
<dbReference type="NCBIfam" id="TIGR00786">
    <property type="entry name" value="dctM"/>
    <property type="match status" value="1"/>
</dbReference>
<evidence type="ECO:0000313" key="10">
    <source>
        <dbReference type="Proteomes" id="UP000283474"/>
    </source>
</evidence>
<feature type="transmembrane region" description="Helical" evidence="7">
    <location>
        <begin position="88"/>
        <end position="113"/>
    </location>
</feature>
<feature type="domain" description="TRAP C4-dicarboxylate transport system permease DctM subunit" evidence="8">
    <location>
        <begin position="4"/>
        <end position="410"/>
    </location>
</feature>
<keyword evidence="7" id="KW-0813">Transport</keyword>
<comment type="subunit">
    <text evidence="7">The complex comprises the extracytoplasmic solute receptor protein and the two transmembrane proteins.</text>
</comment>